<keyword evidence="2 4" id="KW-0863">Zinc-finger</keyword>
<keyword evidence="3" id="KW-0862">Zinc</keyword>
<evidence type="ECO:0000313" key="7">
    <source>
        <dbReference type="EMBL" id="RPD67276.1"/>
    </source>
</evidence>
<dbReference type="SUPFAM" id="SSF57667">
    <property type="entry name" value="beta-beta-alpha zinc fingers"/>
    <property type="match status" value="1"/>
</dbReference>
<dbReference type="PROSITE" id="PS50157">
    <property type="entry name" value="ZINC_FINGER_C2H2_2"/>
    <property type="match status" value="2"/>
</dbReference>
<dbReference type="SMART" id="SM00355">
    <property type="entry name" value="ZnF_C2H2"/>
    <property type="match status" value="3"/>
</dbReference>
<dbReference type="AlphaFoldDB" id="A0A5C2T648"/>
<name>A0A5C2T648_9APHY</name>
<feature type="domain" description="C2H2-type" evidence="6">
    <location>
        <begin position="309"/>
        <end position="336"/>
    </location>
</feature>
<protein>
    <recommendedName>
        <fullName evidence="6">C2H2-type domain-containing protein</fullName>
    </recommendedName>
</protein>
<feature type="region of interest" description="Disordered" evidence="5">
    <location>
        <begin position="1"/>
        <end position="23"/>
    </location>
</feature>
<keyword evidence="1" id="KW-0479">Metal-binding</keyword>
<evidence type="ECO:0000256" key="4">
    <source>
        <dbReference type="PROSITE-ProRule" id="PRU00042"/>
    </source>
</evidence>
<accession>A0A5C2T648</accession>
<dbReference type="InterPro" id="IPR036236">
    <property type="entry name" value="Znf_C2H2_sf"/>
</dbReference>
<evidence type="ECO:0000256" key="2">
    <source>
        <dbReference type="ARBA" id="ARBA00022771"/>
    </source>
</evidence>
<gene>
    <name evidence="7" type="ORF">L227DRAFT_492187</name>
</gene>
<dbReference type="Gene3D" id="3.30.160.60">
    <property type="entry name" value="Classic Zinc Finger"/>
    <property type="match status" value="1"/>
</dbReference>
<dbReference type="PROSITE" id="PS00028">
    <property type="entry name" value="ZINC_FINGER_C2H2_1"/>
    <property type="match status" value="1"/>
</dbReference>
<reference evidence="7" key="1">
    <citation type="journal article" date="2018" name="Genome Biol. Evol.">
        <title>Genomics and development of Lentinus tigrinus, a white-rot wood-decaying mushroom with dimorphic fruiting bodies.</title>
        <authorList>
            <person name="Wu B."/>
            <person name="Xu Z."/>
            <person name="Knudson A."/>
            <person name="Carlson A."/>
            <person name="Chen N."/>
            <person name="Kovaka S."/>
            <person name="LaButti K."/>
            <person name="Lipzen A."/>
            <person name="Pennachio C."/>
            <person name="Riley R."/>
            <person name="Schakwitz W."/>
            <person name="Umezawa K."/>
            <person name="Ohm R.A."/>
            <person name="Grigoriev I.V."/>
            <person name="Nagy L.G."/>
            <person name="Gibbons J."/>
            <person name="Hibbett D."/>
        </authorList>
    </citation>
    <scope>NUCLEOTIDE SEQUENCE [LARGE SCALE GENOMIC DNA]</scope>
    <source>
        <strain evidence="7">ALCF2SS1-6</strain>
    </source>
</reference>
<dbReference type="InterPro" id="IPR013087">
    <property type="entry name" value="Znf_C2H2_type"/>
</dbReference>
<evidence type="ECO:0000256" key="3">
    <source>
        <dbReference type="ARBA" id="ARBA00022833"/>
    </source>
</evidence>
<dbReference type="OrthoDB" id="8117402at2759"/>
<evidence type="ECO:0000313" key="8">
    <source>
        <dbReference type="Proteomes" id="UP000313359"/>
    </source>
</evidence>
<proteinExistence type="predicted"/>
<feature type="domain" description="C2H2-type" evidence="6">
    <location>
        <begin position="279"/>
        <end position="308"/>
    </location>
</feature>
<dbReference type="EMBL" id="ML122250">
    <property type="protein sequence ID" value="RPD67276.1"/>
    <property type="molecule type" value="Genomic_DNA"/>
</dbReference>
<dbReference type="STRING" id="1328759.A0A5C2T648"/>
<dbReference type="Proteomes" id="UP000313359">
    <property type="component" value="Unassembled WGS sequence"/>
</dbReference>
<dbReference type="GO" id="GO:0008270">
    <property type="term" value="F:zinc ion binding"/>
    <property type="evidence" value="ECO:0007669"/>
    <property type="project" value="UniProtKB-KW"/>
</dbReference>
<evidence type="ECO:0000256" key="1">
    <source>
        <dbReference type="ARBA" id="ARBA00022723"/>
    </source>
</evidence>
<sequence length="387" mass="43126">MSVSELLRPSPGPPLGFGTPEQSSTSSLVGLYADVNMREVAWRSKSPAVCVNPADVMTGSLMYPSPTMDLSPVLECKEESPLSPVALLRVAERSVTPPPRSVPSPVPDYISDFPQEGLVDDEDFPDEAISAIVSVLQTTVKSEHQHTPIPAAVRPTETCLKENQPLYPQHAQRVPLADLPIPQPEYTGPPHTSYYSYGAHQHPTTYTFAPPPPPAPVRAPAPGPPLSPVLNAHTGISLEELRQRANDYRTRHEGADLDKNFLQCFAGRLSARGEMLDEYRCYVTGCEQRNKRRDHILVHVGAHVEHRPWMCRHCGMRFLRKNECKRHEAGHGGRKPFSCSLCAPYQEKSFVRQDLLKRHLRVAHGAQGTVARKKKGVYKDEDEDYWP</sequence>
<keyword evidence="8" id="KW-1185">Reference proteome</keyword>
<evidence type="ECO:0000259" key="6">
    <source>
        <dbReference type="PROSITE" id="PS50157"/>
    </source>
</evidence>
<organism evidence="7 8">
    <name type="scientific">Lentinus tigrinus ALCF2SS1-6</name>
    <dbReference type="NCBI Taxonomy" id="1328759"/>
    <lineage>
        <taxon>Eukaryota</taxon>
        <taxon>Fungi</taxon>
        <taxon>Dikarya</taxon>
        <taxon>Basidiomycota</taxon>
        <taxon>Agaricomycotina</taxon>
        <taxon>Agaricomycetes</taxon>
        <taxon>Polyporales</taxon>
        <taxon>Polyporaceae</taxon>
        <taxon>Lentinus</taxon>
    </lineage>
</organism>
<dbReference type="PANTHER" id="PTHR23235">
    <property type="entry name" value="KRUEPPEL-LIKE TRANSCRIPTION FACTOR"/>
    <property type="match status" value="1"/>
</dbReference>
<evidence type="ECO:0000256" key="5">
    <source>
        <dbReference type="SAM" id="MobiDB-lite"/>
    </source>
</evidence>